<evidence type="ECO:0000259" key="9">
    <source>
        <dbReference type="Pfam" id="PF00696"/>
    </source>
</evidence>
<evidence type="ECO:0000256" key="7">
    <source>
        <dbReference type="RuleBase" id="RU003448"/>
    </source>
</evidence>
<keyword evidence="11" id="KW-1185">Reference proteome</keyword>
<protein>
    <recommendedName>
        <fullName evidence="7">Aspartokinase</fullName>
        <ecNumber evidence="7">2.7.2.4</ecNumber>
    </recommendedName>
</protein>
<comment type="similarity">
    <text evidence="2 7">Belongs to the aspartokinase family.</text>
</comment>
<evidence type="ECO:0000256" key="2">
    <source>
        <dbReference type="ARBA" id="ARBA00010122"/>
    </source>
</evidence>
<dbReference type="InterPro" id="IPR001341">
    <property type="entry name" value="Asp_kinase"/>
</dbReference>
<dbReference type="PANTHER" id="PTHR21499:SF59">
    <property type="entry name" value="ASPARTOKINASE"/>
    <property type="match status" value="1"/>
</dbReference>
<dbReference type="EMBL" id="JACSIT010000154">
    <property type="protein sequence ID" value="MBC6996728.1"/>
    <property type="molecule type" value="Genomic_DNA"/>
</dbReference>
<dbReference type="Gene3D" id="3.40.1160.10">
    <property type="entry name" value="Acetylglutamate kinase-like"/>
    <property type="match status" value="1"/>
</dbReference>
<dbReference type="GO" id="GO:0009090">
    <property type="term" value="P:homoserine biosynthetic process"/>
    <property type="evidence" value="ECO:0007669"/>
    <property type="project" value="TreeGrafter"/>
</dbReference>
<dbReference type="NCBIfam" id="TIGR00657">
    <property type="entry name" value="asp_kinases"/>
    <property type="match status" value="1"/>
</dbReference>
<dbReference type="EC" id="2.7.2.4" evidence="7"/>
<dbReference type="InterPro" id="IPR042199">
    <property type="entry name" value="AsparK_Bifunc_asparK/hSer_DH"/>
</dbReference>
<keyword evidence="8" id="KW-0028">Amino-acid biosynthesis</keyword>
<evidence type="ECO:0000256" key="6">
    <source>
        <dbReference type="ARBA" id="ARBA00022840"/>
    </source>
</evidence>
<dbReference type="Proteomes" id="UP000650081">
    <property type="component" value="Unassembled WGS sequence"/>
</dbReference>
<comment type="catalytic activity">
    <reaction evidence="7">
        <text>L-aspartate + ATP = 4-phospho-L-aspartate + ADP</text>
        <dbReference type="Rhea" id="RHEA:23776"/>
        <dbReference type="ChEBI" id="CHEBI:29991"/>
        <dbReference type="ChEBI" id="CHEBI:30616"/>
        <dbReference type="ChEBI" id="CHEBI:57535"/>
        <dbReference type="ChEBI" id="CHEBI:456216"/>
        <dbReference type="EC" id="2.7.2.4"/>
    </reaction>
</comment>
<evidence type="ECO:0000313" key="11">
    <source>
        <dbReference type="Proteomes" id="UP000650081"/>
    </source>
</evidence>
<comment type="caution">
    <text evidence="10">The sequence shown here is derived from an EMBL/GenBank/DDBJ whole genome shotgun (WGS) entry which is preliminary data.</text>
</comment>
<evidence type="ECO:0000256" key="4">
    <source>
        <dbReference type="ARBA" id="ARBA00022741"/>
    </source>
</evidence>
<dbReference type="GO" id="GO:0009089">
    <property type="term" value="P:lysine biosynthetic process via diaminopimelate"/>
    <property type="evidence" value="ECO:0007669"/>
    <property type="project" value="TreeGrafter"/>
</dbReference>
<dbReference type="Pfam" id="PF00696">
    <property type="entry name" value="AA_kinase"/>
    <property type="match status" value="1"/>
</dbReference>
<organism evidence="10 11">
    <name type="scientific">Neolewinella lacunae</name>
    <dbReference type="NCBI Taxonomy" id="1517758"/>
    <lineage>
        <taxon>Bacteria</taxon>
        <taxon>Pseudomonadati</taxon>
        <taxon>Bacteroidota</taxon>
        <taxon>Saprospiria</taxon>
        <taxon>Saprospirales</taxon>
        <taxon>Lewinellaceae</taxon>
        <taxon>Neolewinella</taxon>
    </lineage>
</organism>
<evidence type="ECO:0000256" key="1">
    <source>
        <dbReference type="ARBA" id="ARBA00004766"/>
    </source>
</evidence>
<dbReference type="InterPro" id="IPR001048">
    <property type="entry name" value="Asp/Glu/Uridylate_kinase"/>
</dbReference>
<dbReference type="GO" id="GO:0005829">
    <property type="term" value="C:cytosol"/>
    <property type="evidence" value="ECO:0007669"/>
    <property type="project" value="TreeGrafter"/>
</dbReference>
<dbReference type="RefSeq" id="WP_187468737.1">
    <property type="nucleotide sequence ID" value="NZ_JACSIT010000154.1"/>
</dbReference>
<dbReference type="AlphaFoldDB" id="A0A923PM63"/>
<keyword evidence="6" id="KW-0067">ATP-binding</keyword>
<name>A0A923PM63_9BACT</name>
<evidence type="ECO:0000256" key="5">
    <source>
        <dbReference type="ARBA" id="ARBA00022777"/>
    </source>
</evidence>
<sequence>MPTPELNVFKFGGASLKDAAAIRNVANILQGYAGKQLVIIVSAMGKTTNALELVARAYFDGDVPTARQRLTELHNATLTTAKELFGQIPEDLVTSLNDLFVAVEWIFDEAPSDLYDYDYDQIVSLGELISSQVVAAWLNHEGLQTHWVDARDCILTDNTYREGWVQWPETQARIGQHVRPLLASGGFVLTQGFIGSTSENFTTTLGREGSDYSAAIFSYCLDAVAMTIWKDVPGVLTADPRLFENVTKVERLSYREAIEMTYYGASIIHPKTIKPLQNKSIPLFVRSFVDPTEKGTEISDEAGDNYPPMVAVEKFQALVNISTRDFSFVAEHHIKQLFEHITTTRLQVNMMQNTAISFNIVVNDIDDRVERFCQLVNAEFKTAVERDLELITVRHYTSEVADSMRRGKVQLLEGRMPLTLQMVVKEIPVIRRKD</sequence>
<dbReference type="SUPFAM" id="SSF53633">
    <property type="entry name" value="Carbamate kinase-like"/>
    <property type="match status" value="1"/>
</dbReference>
<dbReference type="Gene3D" id="1.20.120.1320">
    <property type="entry name" value="Aspartokinase, catalytic domain"/>
    <property type="match status" value="1"/>
</dbReference>
<proteinExistence type="inferred from homology"/>
<gene>
    <name evidence="10" type="ORF">H9S92_21325</name>
</gene>
<dbReference type="InterPro" id="IPR036393">
    <property type="entry name" value="AceGlu_kinase-like_sf"/>
</dbReference>
<keyword evidence="3 7" id="KW-0808">Transferase</keyword>
<dbReference type="GO" id="GO:0004072">
    <property type="term" value="F:aspartate kinase activity"/>
    <property type="evidence" value="ECO:0007669"/>
    <property type="project" value="UniProtKB-EC"/>
</dbReference>
<comment type="pathway">
    <text evidence="8">Amino-acid biosynthesis; L-threonine biosynthesis; L-threonine from L-aspartate: step 1/5.</text>
</comment>
<comment type="pathway">
    <text evidence="1 8">Amino-acid biosynthesis; L-lysine biosynthesis via DAP pathway; (S)-tetrahydrodipicolinate from L-aspartate: step 1/4.</text>
</comment>
<accession>A0A923PM63</accession>
<feature type="domain" description="Aspartate/glutamate/uridylate kinase" evidence="9">
    <location>
        <begin position="7"/>
        <end position="287"/>
    </location>
</feature>
<evidence type="ECO:0000256" key="8">
    <source>
        <dbReference type="RuleBase" id="RU004249"/>
    </source>
</evidence>
<keyword evidence="5 7" id="KW-0418">Kinase</keyword>
<keyword evidence="4" id="KW-0547">Nucleotide-binding</keyword>
<dbReference type="GO" id="GO:0005524">
    <property type="term" value="F:ATP binding"/>
    <property type="evidence" value="ECO:0007669"/>
    <property type="project" value="UniProtKB-KW"/>
</dbReference>
<evidence type="ECO:0000313" key="10">
    <source>
        <dbReference type="EMBL" id="MBC6996728.1"/>
    </source>
</evidence>
<reference evidence="10" key="1">
    <citation type="submission" date="2020-08" db="EMBL/GenBank/DDBJ databases">
        <title>Lewinella bacteria from marine environments.</title>
        <authorList>
            <person name="Zhong Y."/>
        </authorList>
    </citation>
    <scope>NUCLEOTIDE SEQUENCE</scope>
    <source>
        <strain evidence="10">KCTC 42187</strain>
    </source>
</reference>
<evidence type="ECO:0000256" key="3">
    <source>
        <dbReference type="ARBA" id="ARBA00022679"/>
    </source>
</evidence>
<dbReference type="PANTHER" id="PTHR21499">
    <property type="entry name" value="ASPARTATE KINASE"/>
    <property type="match status" value="1"/>
</dbReference>
<comment type="pathway">
    <text evidence="8">Amino-acid biosynthesis; L-methionine biosynthesis via de novo pathway; L-homoserine from L-aspartate: step 1/3.</text>
</comment>